<sequence>MSFSVNIKVLLFYSGTSKSCKESESRFARTSSPAQPASLPPNVVDASPAGLSLSASLSVPPTSDASAVSPATFGAAAELETSSAPVVIDHETLRRAFLFTKFPGSNLLHAPLDDYLNALCFIRKLTLAFEAHMRHQSAGRVPFNDMRSGLDYVRITVPVAVPPPAQRSDTSAPQTPQQIGGLVSFNFRLDPHTLSIKLNVEYGE</sequence>
<keyword evidence="2" id="KW-1185">Reference proteome</keyword>
<accession>A0A368F5X9</accession>
<dbReference type="AlphaFoldDB" id="A0A368F5X9"/>
<dbReference type="EMBL" id="JOJR01007525">
    <property type="protein sequence ID" value="RCN26390.1"/>
    <property type="molecule type" value="Genomic_DNA"/>
</dbReference>
<evidence type="ECO:0000313" key="1">
    <source>
        <dbReference type="EMBL" id="RCN26390.1"/>
    </source>
</evidence>
<reference evidence="1 2" key="1">
    <citation type="submission" date="2014-10" db="EMBL/GenBank/DDBJ databases">
        <title>Draft genome of the hookworm Ancylostoma caninum.</title>
        <authorList>
            <person name="Mitreva M."/>
        </authorList>
    </citation>
    <scope>NUCLEOTIDE SEQUENCE [LARGE SCALE GENOMIC DNA]</scope>
    <source>
        <strain evidence="1 2">Baltimore</strain>
    </source>
</reference>
<evidence type="ECO:0000313" key="2">
    <source>
        <dbReference type="Proteomes" id="UP000252519"/>
    </source>
</evidence>
<proteinExistence type="predicted"/>
<name>A0A368F5X9_ANCCA</name>
<comment type="caution">
    <text evidence="1">The sequence shown here is derived from an EMBL/GenBank/DDBJ whole genome shotgun (WGS) entry which is preliminary data.</text>
</comment>
<dbReference type="OrthoDB" id="5847946at2759"/>
<protein>
    <submittedName>
        <fullName evidence="1">Uncharacterized protein</fullName>
    </submittedName>
</protein>
<dbReference type="STRING" id="29170.A0A368F5X9"/>
<gene>
    <name evidence="1" type="ORF">ANCCAN_27884</name>
</gene>
<dbReference type="Proteomes" id="UP000252519">
    <property type="component" value="Unassembled WGS sequence"/>
</dbReference>
<organism evidence="1 2">
    <name type="scientific">Ancylostoma caninum</name>
    <name type="common">Dog hookworm</name>
    <dbReference type="NCBI Taxonomy" id="29170"/>
    <lineage>
        <taxon>Eukaryota</taxon>
        <taxon>Metazoa</taxon>
        <taxon>Ecdysozoa</taxon>
        <taxon>Nematoda</taxon>
        <taxon>Chromadorea</taxon>
        <taxon>Rhabditida</taxon>
        <taxon>Rhabditina</taxon>
        <taxon>Rhabditomorpha</taxon>
        <taxon>Strongyloidea</taxon>
        <taxon>Ancylostomatidae</taxon>
        <taxon>Ancylostomatinae</taxon>
        <taxon>Ancylostoma</taxon>
    </lineage>
</organism>